<keyword evidence="7" id="KW-0456">Lyase</keyword>
<sequence length="370" mass="39810">MTEPAGPAESDAELTEQNVLDCCASKVFAQLVIAGVGATCKHNLKSVFIHARELWWNQTPISGWLEAFAAHPRIGDMNELRARFGTSAASSREEQAQAAEGASDEVLQELARKNEEYFEKFKFIFIICATGSSAVRMLDELKRRCLNSPVEELMTAAAEQMKITEIRMRRLFISKGWPLDHDGAAAPAASAASRAGVRTGLLHSHLAPGPGRGPSGRAAAQAAPSGAPERPPITTHVLDIAAGRPAARVKVHLHIHAPGSGLHRSEPGTGNGAVWELLADSETGQDGRCTDLLPAGYPVEGVYRLTFGTARYQAHATLDGAPAQTGVAETLHKAEAFFPQASVMFRVERGQHYHVPLTWSPFGYSTYRGS</sequence>
<dbReference type="NCBIfam" id="TIGR02962">
    <property type="entry name" value="hdxy_isourate"/>
    <property type="match status" value="1"/>
</dbReference>
<organism evidence="11 12">
    <name type="scientific">Elliptochloris bilobata</name>
    <dbReference type="NCBI Taxonomy" id="381761"/>
    <lineage>
        <taxon>Eukaryota</taxon>
        <taxon>Viridiplantae</taxon>
        <taxon>Chlorophyta</taxon>
        <taxon>core chlorophytes</taxon>
        <taxon>Trebouxiophyceae</taxon>
        <taxon>Trebouxiophyceae incertae sedis</taxon>
        <taxon>Elliptochloris clade</taxon>
        <taxon>Elliptochloris</taxon>
    </lineage>
</organism>
<comment type="catalytic activity">
    <reaction evidence="2">
        <text>5-hydroxy-2-oxo-4-ureido-2,5-dihydro-1H-imidazole-5-carboxylate + H(+) = (S)-allantoin + CO2</text>
        <dbReference type="Rhea" id="RHEA:26301"/>
        <dbReference type="ChEBI" id="CHEBI:15378"/>
        <dbReference type="ChEBI" id="CHEBI:15678"/>
        <dbReference type="ChEBI" id="CHEBI:16526"/>
        <dbReference type="ChEBI" id="CHEBI:58639"/>
        <dbReference type="EC" id="4.1.1.97"/>
    </reaction>
</comment>
<keyword evidence="12" id="KW-1185">Reference proteome</keyword>
<feature type="region of interest" description="Disordered" evidence="8">
    <location>
        <begin position="203"/>
        <end position="233"/>
    </location>
</feature>
<dbReference type="AlphaFoldDB" id="A0AAW1RY35"/>
<feature type="domain" description="Transthyretin/hydroxyisourate hydrolase" evidence="9">
    <location>
        <begin position="233"/>
        <end position="369"/>
    </location>
</feature>
<keyword evidence="6" id="KW-0378">Hydrolase</keyword>
<feature type="compositionally biased region" description="Low complexity" evidence="8">
    <location>
        <begin position="215"/>
        <end position="228"/>
    </location>
</feature>
<dbReference type="Pfam" id="PF00576">
    <property type="entry name" value="Transthyretin"/>
    <property type="match status" value="1"/>
</dbReference>
<dbReference type="InterPro" id="IPR018020">
    <property type="entry name" value="OHCU_decarboxylase"/>
</dbReference>
<evidence type="ECO:0000256" key="8">
    <source>
        <dbReference type="SAM" id="MobiDB-lite"/>
    </source>
</evidence>
<evidence type="ECO:0000256" key="1">
    <source>
        <dbReference type="ARBA" id="ARBA00001043"/>
    </source>
</evidence>
<comment type="catalytic activity">
    <reaction evidence="1">
        <text>5-hydroxyisourate + H2O = 5-hydroxy-2-oxo-4-ureido-2,5-dihydro-1H-imidazole-5-carboxylate + H(+)</text>
        <dbReference type="Rhea" id="RHEA:23736"/>
        <dbReference type="ChEBI" id="CHEBI:15377"/>
        <dbReference type="ChEBI" id="CHEBI:15378"/>
        <dbReference type="ChEBI" id="CHEBI:18072"/>
        <dbReference type="ChEBI" id="CHEBI:58639"/>
        <dbReference type="EC" id="3.5.2.17"/>
    </reaction>
</comment>
<evidence type="ECO:0000256" key="4">
    <source>
        <dbReference type="ARBA" id="ARBA00022631"/>
    </source>
</evidence>
<dbReference type="EMBL" id="JALJOU010000019">
    <property type="protein sequence ID" value="KAK9838323.1"/>
    <property type="molecule type" value="Genomic_DNA"/>
</dbReference>
<reference evidence="11 12" key="1">
    <citation type="journal article" date="2024" name="Nat. Commun.">
        <title>Phylogenomics reveals the evolutionary origins of lichenization in chlorophyte algae.</title>
        <authorList>
            <person name="Puginier C."/>
            <person name="Libourel C."/>
            <person name="Otte J."/>
            <person name="Skaloud P."/>
            <person name="Haon M."/>
            <person name="Grisel S."/>
            <person name="Petersen M."/>
            <person name="Berrin J.G."/>
            <person name="Delaux P.M."/>
            <person name="Dal Grande F."/>
            <person name="Keller J."/>
        </authorList>
    </citation>
    <scope>NUCLEOTIDE SEQUENCE [LARGE SCALE GENOMIC DNA]</scope>
    <source>
        <strain evidence="11 12">SAG 245.80</strain>
    </source>
</reference>
<evidence type="ECO:0000256" key="2">
    <source>
        <dbReference type="ARBA" id="ARBA00001163"/>
    </source>
</evidence>
<proteinExistence type="predicted"/>
<dbReference type="Proteomes" id="UP001445335">
    <property type="component" value="Unassembled WGS sequence"/>
</dbReference>
<dbReference type="InterPro" id="IPR023418">
    <property type="entry name" value="Thyroxine_BS"/>
</dbReference>
<evidence type="ECO:0000313" key="12">
    <source>
        <dbReference type="Proteomes" id="UP001445335"/>
    </source>
</evidence>
<evidence type="ECO:0000259" key="9">
    <source>
        <dbReference type="Pfam" id="PF00576"/>
    </source>
</evidence>
<evidence type="ECO:0000256" key="7">
    <source>
        <dbReference type="ARBA" id="ARBA00023239"/>
    </source>
</evidence>
<feature type="domain" description="Oxo-4-hydroxy-4-carboxy-5-ureidoimidazoline decarboxylase" evidence="10">
    <location>
        <begin position="18"/>
        <end position="169"/>
    </location>
</feature>
<dbReference type="Pfam" id="PF09349">
    <property type="entry name" value="OHCU_decarbox"/>
    <property type="match status" value="1"/>
</dbReference>
<dbReference type="SUPFAM" id="SSF158694">
    <property type="entry name" value="UraD-Like"/>
    <property type="match status" value="1"/>
</dbReference>
<accession>A0AAW1RY35</accession>
<dbReference type="InterPro" id="IPR036778">
    <property type="entry name" value="OHCU_decarboxylase_sf"/>
</dbReference>
<dbReference type="PANTHER" id="PTHR43466">
    <property type="entry name" value="2-OXO-4-HYDROXY-4-CARBOXY-5-UREIDOIMIDAZOLINE DECARBOXYLASE-RELATED"/>
    <property type="match status" value="1"/>
</dbReference>
<evidence type="ECO:0000259" key="10">
    <source>
        <dbReference type="Pfam" id="PF09349"/>
    </source>
</evidence>
<dbReference type="Gene3D" id="2.60.40.180">
    <property type="entry name" value="Transthyretin/hydroxyisourate hydrolase domain"/>
    <property type="match status" value="1"/>
</dbReference>
<comment type="pathway">
    <text evidence="3">Purine metabolism; urate degradation; (S)-allantoin from urate: step 3/3.</text>
</comment>
<dbReference type="SUPFAM" id="SSF49472">
    <property type="entry name" value="Transthyretin (synonym: prealbumin)"/>
    <property type="match status" value="1"/>
</dbReference>
<evidence type="ECO:0008006" key="13">
    <source>
        <dbReference type="Google" id="ProtNLM"/>
    </source>
</evidence>
<evidence type="ECO:0000256" key="5">
    <source>
        <dbReference type="ARBA" id="ARBA00022793"/>
    </source>
</evidence>
<keyword evidence="5" id="KW-0210">Decarboxylase</keyword>
<dbReference type="GO" id="GO:0051997">
    <property type="term" value="F:2-oxo-4-hydroxy-4-carboxy-5-ureidoimidazoline decarboxylase activity"/>
    <property type="evidence" value="ECO:0007669"/>
    <property type="project" value="UniProtKB-EC"/>
</dbReference>
<dbReference type="Gene3D" id="1.10.3330.10">
    <property type="entry name" value="Oxo-4-hydroxy-4-carboxy-5-ureidoimidazoline decarboxylase"/>
    <property type="match status" value="1"/>
</dbReference>
<gene>
    <name evidence="11" type="ORF">WJX81_004533</name>
</gene>
<dbReference type="InterPro" id="IPR036817">
    <property type="entry name" value="Transthyretin/HIU_hydrolase_sf"/>
</dbReference>
<dbReference type="CDD" id="cd05822">
    <property type="entry name" value="TLP_HIUase"/>
    <property type="match status" value="1"/>
</dbReference>
<name>A0AAW1RY35_9CHLO</name>
<keyword evidence="4" id="KW-0659">Purine metabolism</keyword>
<dbReference type="GO" id="GO:0005777">
    <property type="term" value="C:peroxisome"/>
    <property type="evidence" value="ECO:0007669"/>
    <property type="project" value="TreeGrafter"/>
</dbReference>
<comment type="caution">
    <text evidence="11">The sequence shown here is derived from an EMBL/GenBank/DDBJ whole genome shotgun (WGS) entry which is preliminary data.</text>
</comment>
<evidence type="ECO:0000256" key="3">
    <source>
        <dbReference type="ARBA" id="ARBA00004754"/>
    </source>
</evidence>
<dbReference type="GO" id="GO:0033971">
    <property type="term" value="F:hydroxyisourate hydrolase activity"/>
    <property type="evidence" value="ECO:0007669"/>
    <property type="project" value="UniProtKB-EC"/>
</dbReference>
<dbReference type="GO" id="GO:0019628">
    <property type="term" value="P:urate catabolic process"/>
    <property type="evidence" value="ECO:0007669"/>
    <property type="project" value="TreeGrafter"/>
</dbReference>
<evidence type="ECO:0000256" key="6">
    <source>
        <dbReference type="ARBA" id="ARBA00022801"/>
    </source>
</evidence>
<dbReference type="GO" id="GO:0006144">
    <property type="term" value="P:purine nucleobase metabolic process"/>
    <property type="evidence" value="ECO:0007669"/>
    <property type="project" value="UniProtKB-KW"/>
</dbReference>
<protein>
    <recommendedName>
        <fullName evidence="13">Hydroxyisourate hydrolase</fullName>
    </recommendedName>
</protein>
<dbReference type="PANTHER" id="PTHR43466:SF1">
    <property type="entry name" value="2-OXO-4-HYDROXY-4-CARBOXY-5-UREIDOIMIDAZOLINE DECARBOXYLASE-RELATED"/>
    <property type="match status" value="1"/>
</dbReference>
<evidence type="ECO:0000313" key="11">
    <source>
        <dbReference type="EMBL" id="KAK9838323.1"/>
    </source>
</evidence>
<dbReference type="InterPro" id="IPR014306">
    <property type="entry name" value="Hydroxyisourate_hydrolase"/>
</dbReference>
<dbReference type="InterPro" id="IPR023416">
    <property type="entry name" value="Transthyretin/HIU_hydrolase_d"/>
</dbReference>
<dbReference type="PROSITE" id="PS00768">
    <property type="entry name" value="TRANSTHYRETIN_1"/>
    <property type="match status" value="1"/>
</dbReference>